<dbReference type="Pfam" id="PF20654">
    <property type="entry name" value="Sec3_C-term"/>
    <property type="match status" value="1"/>
</dbReference>
<feature type="compositionally biased region" description="Low complexity" evidence="5">
    <location>
        <begin position="267"/>
        <end position="281"/>
    </location>
</feature>
<dbReference type="EMBL" id="ONZQ02000011">
    <property type="protein sequence ID" value="SPO04895.1"/>
    <property type="molecule type" value="Genomic_DNA"/>
</dbReference>
<gene>
    <name evidence="7" type="ORF">DNG_07580</name>
</gene>
<dbReference type="Proteomes" id="UP001187682">
    <property type="component" value="Unassembled WGS sequence"/>
</dbReference>
<dbReference type="InterPro" id="IPR028258">
    <property type="entry name" value="Sec3-PIP2_bind"/>
</dbReference>
<dbReference type="SMART" id="SM01313">
    <property type="entry name" value="Sec3-PIP2_bind"/>
    <property type="match status" value="1"/>
</dbReference>
<dbReference type="GO" id="GO:0005546">
    <property type="term" value="F:phosphatidylinositol-4,5-bisphosphate binding"/>
    <property type="evidence" value="ECO:0007669"/>
    <property type="project" value="TreeGrafter"/>
</dbReference>
<comment type="caution">
    <text evidence="7">The sequence shown here is derived from an EMBL/GenBank/DDBJ whole genome shotgun (WGS) entry which is preliminary data.</text>
</comment>
<dbReference type="Pfam" id="PF09763">
    <property type="entry name" value="Sec3_CC"/>
    <property type="match status" value="1"/>
</dbReference>
<dbReference type="Gene3D" id="2.30.29.90">
    <property type="match status" value="1"/>
</dbReference>
<feature type="compositionally biased region" description="Polar residues" evidence="5">
    <location>
        <begin position="665"/>
        <end position="681"/>
    </location>
</feature>
<feature type="compositionally biased region" description="Basic and acidic residues" evidence="5">
    <location>
        <begin position="607"/>
        <end position="618"/>
    </location>
</feature>
<evidence type="ECO:0000256" key="4">
    <source>
        <dbReference type="ARBA" id="ARBA00023054"/>
    </source>
</evidence>
<dbReference type="PANTHER" id="PTHR16092:SF14">
    <property type="entry name" value="EXOCYST COMPLEX COMPONENT 1 ISOFORM X1"/>
    <property type="match status" value="1"/>
</dbReference>
<evidence type="ECO:0000256" key="3">
    <source>
        <dbReference type="ARBA" id="ARBA00022483"/>
    </source>
</evidence>
<evidence type="ECO:0000259" key="6">
    <source>
        <dbReference type="SMART" id="SM01313"/>
    </source>
</evidence>
<dbReference type="GO" id="GO:0005886">
    <property type="term" value="C:plasma membrane"/>
    <property type="evidence" value="ECO:0007669"/>
    <property type="project" value="TreeGrafter"/>
</dbReference>
<dbReference type="GO" id="GO:0000145">
    <property type="term" value="C:exocyst"/>
    <property type="evidence" value="ECO:0007669"/>
    <property type="project" value="InterPro"/>
</dbReference>
<feature type="region of interest" description="Disordered" evidence="5">
    <location>
        <begin position="594"/>
        <end position="704"/>
    </location>
</feature>
<feature type="compositionally biased region" description="Polar residues" evidence="5">
    <location>
        <begin position="519"/>
        <end position="541"/>
    </location>
</feature>
<dbReference type="InterPro" id="IPR019160">
    <property type="entry name" value="Sec3_CC"/>
</dbReference>
<feature type="compositionally biased region" description="Polar residues" evidence="5">
    <location>
        <begin position="231"/>
        <end position="258"/>
    </location>
</feature>
<evidence type="ECO:0000313" key="7">
    <source>
        <dbReference type="EMBL" id="SPO04895.1"/>
    </source>
</evidence>
<keyword evidence="8" id="KW-1185">Reference proteome</keyword>
<evidence type="ECO:0000313" key="8">
    <source>
        <dbReference type="Proteomes" id="UP001187682"/>
    </source>
</evidence>
<dbReference type="PANTHER" id="PTHR16092">
    <property type="entry name" value="SEC3/SYNTAXIN-RELATED"/>
    <property type="match status" value="1"/>
</dbReference>
<keyword evidence="4" id="KW-0175">Coiled coil</keyword>
<organism evidence="7 8">
    <name type="scientific">Cephalotrichum gorgonifer</name>
    <dbReference type="NCBI Taxonomy" id="2041049"/>
    <lineage>
        <taxon>Eukaryota</taxon>
        <taxon>Fungi</taxon>
        <taxon>Dikarya</taxon>
        <taxon>Ascomycota</taxon>
        <taxon>Pezizomycotina</taxon>
        <taxon>Sordariomycetes</taxon>
        <taxon>Hypocreomycetidae</taxon>
        <taxon>Microascales</taxon>
        <taxon>Microascaceae</taxon>
        <taxon>Cephalotrichum</taxon>
    </lineage>
</organism>
<evidence type="ECO:0000256" key="5">
    <source>
        <dbReference type="SAM" id="MobiDB-lite"/>
    </source>
</evidence>
<name>A0AAE8N218_9PEZI</name>
<feature type="region of interest" description="Disordered" evidence="5">
    <location>
        <begin position="186"/>
        <end position="578"/>
    </location>
</feature>
<evidence type="ECO:0000256" key="1">
    <source>
        <dbReference type="ARBA" id="ARBA00006518"/>
    </source>
</evidence>
<feature type="compositionally biased region" description="Polar residues" evidence="5">
    <location>
        <begin position="392"/>
        <end position="422"/>
    </location>
</feature>
<reference evidence="7" key="1">
    <citation type="submission" date="2018-03" db="EMBL/GenBank/DDBJ databases">
        <authorList>
            <person name="Guldener U."/>
        </authorList>
    </citation>
    <scope>NUCLEOTIDE SEQUENCE</scope>
</reference>
<dbReference type="CDD" id="cd13315">
    <property type="entry name" value="PH_Sec3"/>
    <property type="match status" value="1"/>
</dbReference>
<accession>A0AAE8N218</accession>
<proteinExistence type="inferred from homology"/>
<sequence length="1521" mass="167166">MDRNGNGAALASKSRADLFEDEKRRIIDSCFSKRDPDGSLQETYITHIRITEYSAYPSTPPPPGAQLAGSEKPRIIIVAVRKSGRVRMHKTKENANGTFSIGKTWNLDDLTHIQSYSSPSVDPILKQSAGDTGFQVTIQKAYFWNAQSEKEKKFFIASLVKIYGKYTNGKSPELTGFDQRELDQILGRRPPPVRPGTNENINQRSVSGASSTGGPGPNIPLQAPLHPVPASSPNRPGYPTTTSSSPAGSFDSGRSQNPAGLRRLASPDKSSLDSTSSSLKPSRGDDASSLPPRSRGGITGAGAFGRFGEPSPEPAAPSALSDRPPERKRPPIEPMRPPQPFADRDLVPAPLMSPGMKKDPVPPPPRNVDRMTPRNNSMSQRSDAGSLRDRSASQNEPSLRTKGSSTSLRSAGQGSFSRSSPSIEPPLPRQKTPVPADTEDSRPGLGPMIKQKRLSPEIPMRGPLNTPPIDVQEAEEDTRPGLGPMIRQRKPALEAPTDSQADQDDTRPGLGPMIRTKKSFSSLSDTVPTPAQEQPTESTPGLGSAVRGKKSLADMVSLVTSAEQGANRPGLGPMIKTTKSKGDLAGSLWKAAAAAGAFKPRPGGAGERLRMAREKAENEGPDGITDVVPAPPRPTSSSKATVAAASEGPTPEDRNGSVPEVKVTVPQTSRPNSLSVQTGDNKTAPAPATAQNDQSRQEDERRAASAGNDLKYLATLGIDPAHAAAFLDNPKSIQLREWMDLSGFVPGEQMRACTWDQLKSGLDREVDKAQAGGWLSRFREDDERIDGIKEGIDRVVLECEQLDDLLTLYSAGLGTIAADIDYLEAQAEGIQVQVANQKALQKELLMLTDTCDLNSDWNIDALRSAPLDKGTYLADVEDTLLQLFKTMRKIDPSLCGSDTKDKGIGMGSDLAHLGDDIELAMALGLGPDTGSGLTSSYGRMRIVQEKRDVCLQESNIFINRFTRHMESEFDTAFASTRNMLDRALSRKSDKEIYQTHRRHLWKYTGLILYTRDIHQESWEGVLQAYHERGNPLFKSTFGSILESWKSNAGKSGFDESELLFTHPPEKQHDNLATAARKLTVKRSQNLAGRLRSETVTKSVADKSSMDGRGFSFEVVRGALDDIVPLVEMEQNFIIDYFHATTLEQMSFEDYLAAQPATRDRKAPDYEWLGFRRMEPDRDMARKVTRTMEGIFSFLELDLQRLMEWVMAKNPLHGIGVLASLEAKMESLSGSNQEFLNSLLQKMRSSLEVRFRKFVDEQVRAIEETKVKIVKKRRGVIHFFRVFPPFSTAVEAILSSFQPGAVDVRHMVNEEYGRILTAMFDALKVIARESKGVGVSSSSTDPEDKEALNYHILLIENLSYFIEEMGDPGVDVLEDRKHEAIQEYNKHLEQYLSAIMRRPLGKLLDYIENVEAQIQALKSPSQIASQPSNSKAVFNKVLSAYDAKEVRKGIEALRKRVEKHFGDADEPGMGGAKELVDKVTEECEKFYGKVELRIATITAEVYGGDVLFEWPRIEVKSAFAAR</sequence>
<feature type="domain" description="Exocyst complex component Sec3 PIP2-binding N-terminal" evidence="6">
    <location>
        <begin position="69"/>
        <end position="166"/>
    </location>
</feature>
<feature type="compositionally biased region" description="Polar residues" evidence="5">
    <location>
        <begin position="373"/>
        <end position="383"/>
    </location>
</feature>
<keyword evidence="3" id="KW-0268">Exocytosis</keyword>
<dbReference type="FunFam" id="2.30.29.90:FF:000003">
    <property type="entry name" value="Exocyst complex component Sec3"/>
    <property type="match status" value="1"/>
</dbReference>
<dbReference type="GO" id="GO:0006893">
    <property type="term" value="P:Golgi to plasma membrane transport"/>
    <property type="evidence" value="ECO:0007669"/>
    <property type="project" value="TreeGrafter"/>
</dbReference>
<dbReference type="GO" id="GO:0006887">
    <property type="term" value="P:exocytosis"/>
    <property type="evidence" value="ECO:0007669"/>
    <property type="project" value="UniProtKB-KW"/>
</dbReference>
<feature type="compositionally biased region" description="Low complexity" evidence="5">
    <location>
        <begin position="635"/>
        <end position="646"/>
    </location>
</feature>
<protein>
    <submittedName>
        <fullName evidence="7">Related to SEC3 - component of exocyst complex</fullName>
    </submittedName>
</protein>
<comment type="similarity">
    <text evidence="1">Belongs to the SEC3 family.</text>
</comment>
<dbReference type="Pfam" id="PF15277">
    <property type="entry name" value="Sec3-PIP2_bind"/>
    <property type="match status" value="1"/>
</dbReference>
<keyword evidence="2" id="KW-0813">Transport</keyword>
<feature type="compositionally biased region" description="Polar residues" evidence="5">
    <location>
        <begin position="197"/>
        <end position="210"/>
    </location>
</feature>
<evidence type="ECO:0000256" key="2">
    <source>
        <dbReference type="ARBA" id="ARBA00022448"/>
    </source>
</evidence>
<dbReference type="InterPro" id="IPR048628">
    <property type="entry name" value="Sec3_C"/>
</dbReference>